<protein>
    <submittedName>
        <fullName evidence="1">Uncharacterized protein</fullName>
    </submittedName>
</protein>
<dbReference type="EMBL" id="BPLR01011772">
    <property type="protein sequence ID" value="GIY48938.1"/>
    <property type="molecule type" value="Genomic_DNA"/>
</dbReference>
<dbReference type="Proteomes" id="UP001054945">
    <property type="component" value="Unassembled WGS sequence"/>
</dbReference>
<evidence type="ECO:0000313" key="2">
    <source>
        <dbReference type="Proteomes" id="UP001054945"/>
    </source>
</evidence>
<reference evidence="1 2" key="1">
    <citation type="submission" date="2021-06" db="EMBL/GenBank/DDBJ databases">
        <title>Caerostris extrusa draft genome.</title>
        <authorList>
            <person name="Kono N."/>
            <person name="Arakawa K."/>
        </authorList>
    </citation>
    <scope>NUCLEOTIDE SEQUENCE [LARGE SCALE GENOMIC DNA]</scope>
</reference>
<comment type="caution">
    <text evidence="1">The sequence shown here is derived from an EMBL/GenBank/DDBJ whole genome shotgun (WGS) entry which is preliminary data.</text>
</comment>
<name>A0AAV4TQV0_CAEEX</name>
<sequence length="150" mass="16601">MAALKSLESEMVAVDGEPLMNGLKLFVTGLADVLQIPVRSVLPVLITMPVRSVRGTPPLLLGSVHLTTPIRHGNPISLGMPFVELFRATSAFPLRHQLRQLSRLPDDPFPQKKKRDHLGIHYLRFSCSIGQERGERDPCSSTPADTWQGE</sequence>
<keyword evidence="2" id="KW-1185">Reference proteome</keyword>
<gene>
    <name evidence="1" type="ORF">CEXT_44911</name>
</gene>
<dbReference type="AlphaFoldDB" id="A0AAV4TQV0"/>
<organism evidence="1 2">
    <name type="scientific">Caerostris extrusa</name>
    <name type="common">Bark spider</name>
    <name type="synonym">Caerostris bankana</name>
    <dbReference type="NCBI Taxonomy" id="172846"/>
    <lineage>
        <taxon>Eukaryota</taxon>
        <taxon>Metazoa</taxon>
        <taxon>Ecdysozoa</taxon>
        <taxon>Arthropoda</taxon>
        <taxon>Chelicerata</taxon>
        <taxon>Arachnida</taxon>
        <taxon>Araneae</taxon>
        <taxon>Araneomorphae</taxon>
        <taxon>Entelegynae</taxon>
        <taxon>Araneoidea</taxon>
        <taxon>Araneidae</taxon>
        <taxon>Caerostris</taxon>
    </lineage>
</organism>
<accession>A0AAV4TQV0</accession>
<proteinExistence type="predicted"/>
<evidence type="ECO:0000313" key="1">
    <source>
        <dbReference type="EMBL" id="GIY48938.1"/>
    </source>
</evidence>